<comment type="caution">
    <text evidence="1">The sequence shown here is derived from an EMBL/GenBank/DDBJ whole genome shotgun (WGS) entry which is preliminary data.</text>
</comment>
<protein>
    <submittedName>
        <fullName evidence="1">Uncharacterized protein</fullName>
    </submittedName>
</protein>
<name>A0ACB9A6P6_9ASTR</name>
<sequence>MVHQLENDGRCGDKCNDVNDIAESSGNCHQEEVVIKNASIEHDITVTFMDLLDDDRFEIFFGVDDNLGKNANIQDDIMGDNENVNEGLGEDEEVHEDNEEVHEYNDEVHEDNEDVNEEGDSDFEGGDNCIDDVEVDMRDFRMNIDLDVENINNQSNEADEEIEQEVLNNEILDSGSDSDVNESTVRKNMLREKDSETWMVKTLVDEHKCLQSRSIKHCTSSFLCKQLMEQIEENPTIPTKAVQDQFQRKLEVEVSRMKAFRAKTKALTQLHGDYNSQYGILRDYVCELWNTNPGTTVKIEVEPSTDPSSNTRRFKRIYVCLGSLKQGFKKIGRDLLGLDGAFMKGPFPGQILTAVGIDPNNGIYPLSYAIVEAENLSSWTWFLNCLGDDLELDANSNFTFISDRQKGIIPALAKVFPCAEHRYCLRHIHENMKHHFRGKAYKDMLWKLATSTTVSDFEILMDELKRFNSEAQLWLSKIPPKHWSRSHFSSMAHSDVLLNNMCEVMNAKILDGRDKPIITVLEFIREYLMRRIVNVLRVIDRSDGLLTPTATKMFESIKKEATKYTVQWNGEEHYQVSGPKGEQCVVDLNRKICVCRRWEITGMPCKHAVAAIWNKANSGKQVGIPENFVDPIYRLERWKEVYNFKVYPINGRSLWPKSLVPTIITPPTHHKPVGRPKKVRKKSAFELDDAIRGGRLSKKGTTVTCVKCKKKGHNSRTCKGQ</sequence>
<accession>A0ACB9A6P6</accession>
<reference evidence="1 2" key="2">
    <citation type="journal article" date="2022" name="Mol. Ecol. Resour.">
        <title>The genomes of chicory, endive, great burdock and yacon provide insights into Asteraceae paleo-polyploidization history and plant inulin production.</title>
        <authorList>
            <person name="Fan W."/>
            <person name="Wang S."/>
            <person name="Wang H."/>
            <person name="Wang A."/>
            <person name="Jiang F."/>
            <person name="Liu H."/>
            <person name="Zhao H."/>
            <person name="Xu D."/>
            <person name="Zhang Y."/>
        </authorList>
    </citation>
    <scope>NUCLEOTIDE SEQUENCE [LARGE SCALE GENOMIC DNA]</scope>
    <source>
        <strain evidence="2">cv. Yunnan</strain>
        <tissue evidence="1">Leaves</tissue>
    </source>
</reference>
<evidence type="ECO:0000313" key="1">
    <source>
        <dbReference type="EMBL" id="KAI3705458.1"/>
    </source>
</evidence>
<dbReference type="Proteomes" id="UP001056120">
    <property type="component" value="Linkage Group LG25"/>
</dbReference>
<reference evidence="2" key="1">
    <citation type="journal article" date="2022" name="Mol. Ecol. Resour.">
        <title>The genomes of chicory, endive, great burdock and yacon provide insights into Asteraceae palaeo-polyploidization history and plant inulin production.</title>
        <authorList>
            <person name="Fan W."/>
            <person name="Wang S."/>
            <person name="Wang H."/>
            <person name="Wang A."/>
            <person name="Jiang F."/>
            <person name="Liu H."/>
            <person name="Zhao H."/>
            <person name="Xu D."/>
            <person name="Zhang Y."/>
        </authorList>
    </citation>
    <scope>NUCLEOTIDE SEQUENCE [LARGE SCALE GENOMIC DNA]</scope>
    <source>
        <strain evidence="2">cv. Yunnan</strain>
    </source>
</reference>
<keyword evidence="2" id="KW-1185">Reference proteome</keyword>
<evidence type="ECO:0000313" key="2">
    <source>
        <dbReference type="Proteomes" id="UP001056120"/>
    </source>
</evidence>
<gene>
    <name evidence="1" type="ORF">L1987_75696</name>
</gene>
<organism evidence="1 2">
    <name type="scientific">Smallanthus sonchifolius</name>
    <dbReference type="NCBI Taxonomy" id="185202"/>
    <lineage>
        <taxon>Eukaryota</taxon>
        <taxon>Viridiplantae</taxon>
        <taxon>Streptophyta</taxon>
        <taxon>Embryophyta</taxon>
        <taxon>Tracheophyta</taxon>
        <taxon>Spermatophyta</taxon>
        <taxon>Magnoliopsida</taxon>
        <taxon>eudicotyledons</taxon>
        <taxon>Gunneridae</taxon>
        <taxon>Pentapetalae</taxon>
        <taxon>asterids</taxon>
        <taxon>campanulids</taxon>
        <taxon>Asterales</taxon>
        <taxon>Asteraceae</taxon>
        <taxon>Asteroideae</taxon>
        <taxon>Heliantheae alliance</taxon>
        <taxon>Millerieae</taxon>
        <taxon>Smallanthus</taxon>
    </lineage>
</organism>
<proteinExistence type="predicted"/>
<dbReference type="EMBL" id="CM042042">
    <property type="protein sequence ID" value="KAI3705458.1"/>
    <property type="molecule type" value="Genomic_DNA"/>
</dbReference>